<reference evidence="1 2" key="1">
    <citation type="journal article" date="2018" name="Cell">
        <title>The Chara Genome: Secondary Complexity and Implications for Plant Terrestrialization.</title>
        <authorList>
            <person name="Nishiyama T."/>
            <person name="Sakayama H."/>
            <person name="Vries J.D."/>
            <person name="Buschmann H."/>
            <person name="Saint-Marcoux D."/>
            <person name="Ullrich K.K."/>
            <person name="Haas F.B."/>
            <person name="Vanderstraeten L."/>
            <person name="Becker D."/>
            <person name="Lang D."/>
            <person name="Vosolsobe S."/>
            <person name="Rombauts S."/>
            <person name="Wilhelmsson P.K.I."/>
            <person name="Janitza P."/>
            <person name="Kern R."/>
            <person name="Heyl A."/>
            <person name="Rumpler F."/>
            <person name="Villalobos L.I.A.C."/>
            <person name="Clay J.M."/>
            <person name="Skokan R."/>
            <person name="Toyoda A."/>
            <person name="Suzuki Y."/>
            <person name="Kagoshima H."/>
            <person name="Schijlen E."/>
            <person name="Tajeshwar N."/>
            <person name="Catarino B."/>
            <person name="Hetherington A.J."/>
            <person name="Saltykova A."/>
            <person name="Bonnot C."/>
            <person name="Breuninger H."/>
            <person name="Symeonidi A."/>
            <person name="Radhakrishnan G.V."/>
            <person name="Van Nieuwerburgh F."/>
            <person name="Deforce D."/>
            <person name="Chang C."/>
            <person name="Karol K.G."/>
            <person name="Hedrich R."/>
            <person name="Ulvskov P."/>
            <person name="Glockner G."/>
            <person name="Delwiche C.F."/>
            <person name="Petrasek J."/>
            <person name="Van de Peer Y."/>
            <person name="Friml J."/>
            <person name="Beilby M."/>
            <person name="Dolan L."/>
            <person name="Kohara Y."/>
            <person name="Sugano S."/>
            <person name="Fujiyama A."/>
            <person name="Delaux P.-M."/>
            <person name="Quint M."/>
            <person name="TheiBen G."/>
            <person name="Hagemann M."/>
            <person name="Harholt J."/>
            <person name="Dunand C."/>
            <person name="Zachgo S."/>
            <person name="Langdale J."/>
            <person name="Maumus F."/>
            <person name="Straeten D.V.D."/>
            <person name="Gould S.B."/>
            <person name="Rensing S.A."/>
        </authorList>
    </citation>
    <scope>NUCLEOTIDE SEQUENCE [LARGE SCALE GENOMIC DNA]</scope>
    <source>
        <strain evidence="1 2">S276</strain>
    </source>
</reference>
<accession>A0A388K0W5</accession>
<dbReference type="EMBL" id="BFEA01000041">
    <property type="protein sequence ID" value="GBG63694.1"/>
    <property type="molecule type" value="Genomic_DNA"/>
</dbReference>
<proteinExistence type="predicted"/>
<gene>
    <name evidence="1" type="ORF">CBR_g39006</name>
</gene>
<name>A0A388K0W5_CHABU</name>
<dbReference type="Gramene" id="GBG63694">
    <property type="protein sequence ID" value="GBG63694"/>
    <property type="gene ID" value="CBR_g39006"/>
</dbReference>
<keyword evidence="2" id="KW-1185">Reference proteome</keyword>
<dbReference type="Proteomes" id="UP000265515">
    <property type="component" value="Unassembled WGS sequence"/>
</dbReference>
<evidence type="ECO:0000313" key="1">
    <source>
        <dbReference type="EMBL" id="GBG63694.1"/>
    </source>
</evidence>
<protein>
    <submittedName>
        <fullName evidence="1">Uncharacterized protein</fullName>
    </submittedName>
</protein>
<comment type="caution">
    <text evidence="1">The sequence shown here is derived from an EMBL/GenBank/DDBJ whole genome shotgun (WGS) entry which is preliminary data.</text>
</comment>
<evidence type="ECO:0000313" key="2">
    <source>
        <dbReference type="Proteomes" id="UP000265515"/>
    </source>
</evidence>
<organism evidence="1 2">
    <name type="scientific">Chara braunii</name>
    <name type="common">Braun's stonewort</name>
    <dbReference type="NCBI Taxonomy" id="69332"/>
    <lineage>
        <taxon>Eukaryota</taxon>
        <taxon>Viridiplantae</taxon>
        <taxon>Streptophyta</taxon>
        <taxon>Charophyceae</taxon>
        <taxon>Charales</taxon>
        <taxon>Characeae</taxon>
        <taxon>Chara</taxon>
    </lineage>
</organism>
<sequence length="160" mass="18808">MCTVNTLRQHTNYNVLLVSNRERSLLVVVGNEGHMRMLLETAENSVLEKRQNTGMSQVQKRMWKWVNTTVSRMTWKRKLLAVEEIRRKENKTLDKGRDEQMDVERPRVVVDTIMNVIDDCSFDDINPDFVRCLRGMTNLKSLSTADRKVYEKKQVSADRF</sequence>
<dbReference type="AlphaFoldDB" id="A0A388K0W5"/>